<dbReference type="EMBL" id="NKXS01009800">
    <property type="protein sequence ID" value="PIM97403.1"/>
    <property type="molecule type" value="Genomic_DNA"/>
</dbReference>
<reference evidence="4" key="2">
    <citation type="journal article" date="2018" name="Gigascience">
        <title>Genome assembly of the Pink Ipe (Handroanthus impetiginosus, Bignoniaceae), a highly valued, ecologically keystone Neotropical timber forest tree.</title>
        <authorList>
            <person name="Silva-Junior O.B."/>
            <person name="Grattapaglia D."/>
            <person name="Novaes E."/>
            <person name="Collevatti R.G."/>
        </authorList>
    </citation>
    <scope>NUCLEOTIDE SEQUENCE [LARGE SCALE GENOMIC DNA]</scope>
    <source>
        <strain evidence="4">cv. UFG-1</strain>
    </source>
</reference>
<reference evidence="3" key="3">
    <citation type="journal article" date="2018" name="Gigascience">
        <title>Genome assembly of the pink ipe (Handroanthus impetiginosus, Bignoniaceae), a highly-valued ecologically keystone neotropical timber forest tree.</title>
        <authorList>
            <person name="Silva-Junior O.B."/>
            <person name="Novaes E."/>
            <person name="Grattapaglia D."/>
            <person name="Collevatti R.G."/>
        </authorList>
    </citation>
    <scope>NUCLEOTIDE SEQUENCE [LARGE SCALE GENOMIC DNA]</scope>
    <source>
        <strain evidence="3">UFG-1</strain>
        <tissue evidence="3">Leaf</tissue>
    </source>
</reference>
<keyword evidence="1" id="KW-1133">Transmembrane helix</keyword>
<dbReference type="EMBL" id="NKXS01009496">
    <property type="protein sequence ID" value="PIM97537.1"/>
    <property type="molecule type" value="Genomic_DNA"/>
</dbReference>
<evidence type="ECO:0000256" key="1">
    <source>
        <dbReference type="SAM" id="Phobius"/>
    </source>
</evidence>
<evidence type="ECO:0000313" key="2">
    <source>
        <dbReference type="EMBL" id="PIM97403.1"/>
    </source>
</evidence>
<accession>A0A2G9FWU4</accession>
<dbReference type="Proteomes" id="UP000231279">
    <property type="component" value="Unassembled WGS sequence"/>
</dbReference>
<protein>
    <submittedName>
        <fullName evidence="3">Uncharacterized protein</fullName>
    </submittedName>
</protein>
<sequence length="107" mass="12450">MILKYQNNKNRNDPKNKLVFACRKHQEIIDATSWKNLLKCTLFSALTLQFYLLSVLEPFFSLALQFSIFLRNTSLSNSLASHGFPNKRNIFEMLQILQTAPFVQSYS</sequence>
<proteinExistence type="predicted"/>
<gene>
    <name evidence="3" type="ORF">CDL12_29995</name>
    <name evidence="2" type="ORF">CDL12_30129</name>
</gene>
<organism evidence="3 4">
    <name type="scientific">Handroanthus impetiginosus</name>
    <dbReference type="NCBI Taxonomy" id="429701"/>
    <lineage>
        <taxon>Eukaryota</taxon>
        <taxon>Viridiplantae</taxon>
        <taxon>Streptophyta</taxon>
        <taxon>Embryophyta</taxon>
        <taxon>Tracheophyta</taxon>
        <taxon>Spermatophyta</taxon>
        <taxon>Magnoliopsida</taxon>
        <taxon>eudicotyledons</taxon>
        <taxon>Gunneridae</taxon>
        <taxon>Pentapetalae</taxon>
        <taxon>asterids</taxon>
        <taxon>lamiids</taxon>
        <taxon>Lamiales</taxon>
        <taxon>Bignoniaceae</taxon>
        <taxon>Crescentiina</taxon>
        <taxon>Tabebuia alliance</taxon>
        <taxon>Handroanthus</taxon>
    </lineage>
</organism>
<comment type="caution">
    <text evidence="3">The sequence shown here is derived from an EMBL/GenBank/DDBJ whole genome shotgun (WGS) entry which is preliminary data.</text>
</comment>
<dbReference type="AlphaFoldDB" id="A0A2G9FWU4"/>
<name>A0A2G9FWU4_9LAMI</name>
<keyword evidence="1" id="KW-0812">Transmembrane</keyword>
<feature type="transmembrane region" description="Helical" evidence="1">
    <location>
        <begin position="48"/>
        <end position="70"/>
    </location>
</feature>
<evidence type="ECO:0000313" key="4">
    <source>
        <dbReference type="Proteomes" id="UP000231279"/>
    </source>
</evidence>
<reference evidence="3" key="1">
    <citation type="submission" date="2017-07" db="EMBL/GenBank/DDBJ databases">
        <authorList>
            <person name="Sun Z.S."/>
            <person name="Albrecht U."/>
            <person name="Echele G."/>
            <person name="Lee C.C."/>
        </authorList>
    </citation>
    <scope>NUCLEOTIDE SEQUENCE</scope>
    <source>
        <strain evidence="3">UFG-1</strain>
        <tissue evidence="3">Leaf</tissue>
    </source>
</reference>
<keyword evidence="4" id="KW-1185">Reference proteome</keyword>
<evidence type="ECO:0000313" key="3">
    <source>
        <dbReference type="EMBL" id="PIM97537.1"/>
    </source>
</evidence>
<keyword evidence="1" id="KW-0472">Membrane</keyword>